<dbReference type="AlphaFoldDB" id="A0A3J4TTM9"/>
<evidence type="ECO:0000256" key="1">
    <source>
        <dbReference type="SAM" id="Coils"/>
    </source>
</evidence>
<evidence type="ECO:0000313" key="7">
    <source>
        <dbReference type="Proteomes" id="UP000333665"/>
    </source>
</evidence>
<dbReference type="EMBL" id="AACBVJ010000006">
    <property type="protein sequence ID" value="EAJ9197324.1"/>
    <property type="molecule type" value="Genomic_DNA"/>
</dbReference>
<dbReference type="EMBL" id="AABKAB010000005">
    <property type="protein sequence ID" value="EAH8157095.1"/>
    <property type="molecule type" value="Genomic_DNA"/>
</dbReference>
<accession>A0A3J4TTM9</accession>
<evidence type="ECO:0000313" key="2">
    <source>
        <dbReference type="EMBL" id="EAH8157095.1"/>
    </source>
</evidence>
<dbReference type="EMBL" id="AACRQU010000002">
    <property type="protein sequence ID" value="EAL8416080.1"/>
    <property type="molecule type" value="Genomic_DNA"/>
</dbReference>
<keyword evidence="1" id="KW-0175">Coiled coil</keyword>
<evidence type="ECO:0000313" key="5">
    <source>
        <dbReference type="EMBL" id="EAK4358497.1"/>
    </source>
</evidence>
<sequence length="90" mass="10362">MKQWLSDFKLALIQEDVNKLESLLNALDLKKMLEDLARDFQNDELKDKLNDNLGQIKALLQEAVVLISAKKNSKACEIQKIQKALKYFKA</sequence>
<evidence type="ECO:0000313" key="10">
    <source>
        <dbReference type="Proteomes" id="UP000382436"/>
    </source>
</evidence>
<protein>
    <submittedName>
        <fullName evidence="4">Uncharacterized protein</fullName>
    </submittedName>
</protein>
<dbReference type="Proteomes" id="UP000382436">
    <property type="component" value="Unassembled WGS sequence"/>
</dbReference>
<dbReference type="EMBL" id="AACGFG010000007">
    <property type="protein sequence ID" value="EAK4358497.1"/>
    <property type="molecule type" value="Genomic_DNA"/>
</dbReference>
<organism evidence="4 8">
    <name type="scientific">Campylobacter coli</name>
    <dbReference type="NCBI Taxonomy" id="195"/>
    <lineage>
        <taxon>Bacteria</taxon>
        <taxon>Pseudomonadati</taxon>
        <taxon>Campylobacterota</taxon>
        <taxon>Epsilonproteobacteria</taxon>
        <taxon>Campylobacterales</taxon>
        <taxon>Campylobacteraceae</taxon>
        <taxon>Campylobacter</taxon>
    </lineage>
</organism>
<dbReference type="Proteomes" id="UP000365807">
    <property type="component" value="Unassembled WGS sequence"/>
</dbReference>
<evidence type="ECO:0000313" key="8">
    <source>
        <dbReference type="Proteomes" id="UP000361993"/>
    </source>
</evidence>
<reference evidence="4 8" key="1">
    <citation type="submission" date="2018-05" db="EMBL/GenBank/DDBJ databases">
        <authorList>
            <consortium name="GenomeTrakr network: Whole genome sequencing for foodborne pathogen traceback"/>
        </authorList>
    </citation>
    <scope>NUCLEOTIDE SEQUENCE [LARGE SCALE GENOMIC DNA]</scope>
    <source>
        <strain evidence="4 8">NC_C6016</strain>
    </source>
</reference>
<comment type="caution">
    <text evidence="4">The sequence shown here is derived from an EMBL/GenBank/DDBJ whole genome shotgun (WGS) entry which is preliminary data.</text>
</comment>
<evidence type="ECO:0000313" key="4">
    <source>
        <dbReference type="EMBL" id="EAK1509337.1"/>
    </source>
</evidence>
<dbReference type="RefSeq" id="WP_002780900.1">
    <property type="nucleotide sequence ID" value="NZ_AANHVQ020000007.1"/>
</dbReference>
<reference evidence="5 9" key="3">
    <citation type="submission" date="2018-06" db="EMBL/GenBank/DDBJ databases">
        <authorList>
            <consortium name="NARMS: The National Antimicrobial Resistance Monitoring System"/>
        </authorList>
    </citation>
    <scope>NUCLEOTIDE SEQUENCE [LARGE SCALE GENOMIC DNA]</scope>
    <source>
        <strain evidence="5 9">FSIS11807978</strain>
        <strain evidence="6 7">FSIS11812579</strain>
    </source>
</reference>
<evidence type="ECO:0000313" key="9">
    <source>
        <dbReference type="Proteomes" id="UP000365807"/>
    </source>
</evidence>
<dbReference type="OrthoDB" id="5362330at2"/>
<evidence type="ECO:0000313" key="3">
    <source>
        <dbReference type="EMBL" id="EAJ9197324.1"/>
    </source>
</evidence>
<evidence type="ECO:0000313" key="11">
    <source>
        <dbReference type="Proteomes" id="UP000576616"/>
    </source>
</evidence>
<evidence type="ECO:0000313" key="6">
    <source>
        <dbReference type="EMBL" id="EAL8416080.1"/>
    </source>
</evidence>
<gene>
    <name evidence="3" type="ORF">BZ274_03915</name>
    <name evidence="5" type="ORF">C6T04_06180</name>
    <name evidence="4" type="ORF">CJD00_03465</name>
    <name evidence="6" type="ORF">DYF97_01415</name>
    <name evidence="2" type="ORF">ES716_04050</name>
</gene>
<dbReference type="Proteomes" id="UP000361993">
    <property type="component" value="Unassembled WGS sequence"/>
</dbReference>
<reference evidence="3 10" key="2">
    <citation type="submission" date="2018-05" db="EMBL/GenBank/DDBJ databases">
        <authorList>
            <consortium name="PulseNet: The National Subtyping Network for Foodborne Disease Surveillance"/>
            <person name="Tarr C.L."/>
            <person name="Trees E."/>
            <person name="Katz L.S."/>
            <person name="Carleton-Romer H.A."/>
            <person name="Stroika S."/>
            <person name="Kucerova Z."/>
            <person name="Roache K.F."/>
            <person name="Sabol A.L."/>
            <person name="Besser J."/>
            <person name="Gerner-Smidt P."/>
        </authorList>
    </citation>
    <scope>NUCLEOTIDE SEQUENCE [LARGE SCALE GENOMIC DNA]</scope>
    <source>
        <strain evidence="3 10">PNUSAC001435</strain>
        <strain evidence="2 11">PNUSAC007828</strain>
    </source>
</reference>
<dbReference type="Proteomes" id="UP000333665">
    <property type="component" value="Unassembled WGS sequence"/>
</dbReference>
<name>A0A3J4TTM9_CAMCO</name>
<dbReference type="Proteomes" id="UP000576616">
    <property type="component" value="Unassembled WGS sequence"/>
</dbReference>
<dbReference type="EMBL" id="AACDUL010000004">
    <property type="protein sequence ID" value="EAK1509337.1"/>
    <property type="molecule type" value="Genomic_DNA"/>
</dbReference>
<feature type="coiled-coil region" evidence="1">
    <location>
        <begin position="10"/>
        <end position="62"/>
    </location>
</feature>
<proteinExistence type="predicted"/>